<dbReference type="PANTHER" id="PTHR24960:SF79">
    <property type="entry name" value="PHOTOSYSTEM I IRON-SULFUR CENTER"/>
    <property type="match status" value="1"/>
</dbReference>
<name>A0A0A3AWU0_9PAST</name>
<dbReference type="Proteomes" id="UP000030380">
    <property type="component" value="Unassembled WGS sequence"/>
</dbReference>
<dbReference type="PROSITE" id="PS00198">
    <property type="entry name" value="4FE4S_FER_1"/>
    <property type="match status" value="2"/>
</dbReference>
<keyword evidence="3" id="KW-0677">Repeat</keyword>
<dbReference type="Gene3D" id="3.30.70.20">
    <property type="match status" value="2"/>
</dbReference>
<evidence type="ECO:0000313" key="8">
    <source>
        <dbReference type="Proteomes" id="UP000030380"/>
    </source>
</evidence>
<organism evidence="7 8">
    <name type="scientific">Chelonobacter oris</name>
    <dbReference type="NCBI Taxonomy" id="505317"/>
    <lineage>
        <taxon>Bacteria</taxon>
        <taxon>Pseudomonadati</taxon>
        <taxon>Pseudomonadota</taxon>
        <taxon>Gammaproteobacteria</taxon>
        <taxon>Pasteurellales</taxon>
        <taxon>Pasteurellaceae</taxon>
        <taxon>Chelonobacter</taxon>
    </lineage>
</organism>
<protein>
    <recommendedName>
        <fullName evidence="6">4Fe-4S ferredoxin-type domain-containing protein</fullName>
    </recommendedName>
</protein>
<keyword evidence="8" id="KW-1185">Reference proteome</keyword>
<evidence type="ECO:0000259" key="6">
    <source>
        <dbReference type="PROSITE" id="PS51379"/>
    </source>
</evidence>
<evidence type="ECO:0000256" key="2">
    <source>
        <dbReference type="ARBA" id="ARBA00022723"/>
    </source>
</evidence>
<keyword evidence="4" id="KW-0408">Iron</keyword>
<dbReference type="GO" id="GO:0051539">
    <property type="term" value="F:4 iron, 4 sulfur cluster binding"/>
    <property type="evidence" value="ECO:0007669"/>
    <property type="project" value="UniProtKB-KW"/>
</dbReference>
<dbReference type="PROSITE" id="PS51379">
    <property type="entry name" value="4FE4S_FER_2"/>
    <property type="match status" value="3"/>
</dbReference>
<feature type="domain" description="4Fe-4S ferredoxin-type" evidence="6">
    <location>
        <begin position="55"/>
        <end position="83"/>
    </location>
</feature>
<dbReference type="Pfam" id="PF12838">
    <property type="entry name" value="Fer4_7"/>
    <property type="match status" value="2"/>
</dbReference>
<evidence type="ECO:0000313" key="7">
    <source>
        <dbReference type="EMBL" id="KGQ71550.1"/>
    </source>
</evidence>
<dbReference type="InterPro" id="IPR017900">
    <property type="entry name" value="4Fe4S_Fe_S_CS"/>
</dbReference>
<evidence type="ECO:0000256" key="5">
    <source>
        <dbReference type="ARBA" id="ARBA00023014"/>
    </source>
</evidence>
<dbReference type="EMBL" id="JSUM01000001">
    <property type="protein sequence ID" value="KGQ71550.1"/>
    <property type="molecule type" value="Genomic_DNA"/>
</dbReference>
<proteinExistence type="predicted"/>
<dbReference type="SUPFAM" id="SSF54862">
    <property type="entry name" value="4Fe-4S ferredoxins"/>
    <property type="match status" value="2"/>
</dbReference>
<reference evidence="7 8" key="1">
    <citation type="submission" date="2014-11" db="EMBL/GenBank/DDBJ databases">
        <title>Draft genome sequence of Chelonobacter oris 1662T, associated with respiratory disease in Hermann's Tortoises.</title>
        <authorList>
            <person name="Kudirkiene E."/>
            <person name="Hansen M.J."/>
            <person name="Bojesen A.M."/>
        </authorList>
    </citation>
    <scope>NUCLEOTIDE SEQUENCE [LARGE SCALE GENOMIC DNA]</scope>
    <source>
        <strain evidence="7 8">1662</strain>
    </source>
</reference>
<feature type="domain" description="4Fe-4S ferredoxin-type" evidence="6">
    <location>
        <begin position="154"/>
        <end position="183"/>
    </location>
</feature>
<dbReference type="OrthoDB" id="9808559at2"/>
<dbReference type="AlphaFoldDB" id="A0A0A3AWU0"/>
<sequence>MAEKNERYYQAFMQHNHVSRRGLLRGIFHAGQKAQRQISREPYRRNAPRPPQAVAEPLFLQNCTACGDCVAACPYGLIQIQDQKAVLEIEYCNCDLCGKCSDSCQSGALSREVRSDTGLRPHFHRLCLQQQGRNCAFCRQSCTQHAITFDAGSQKMQLNTELCNGCGECKIRCPSHYIDLKLTALG</sequence>
<keyword evidence="2" id="KW-0479">Metal-binding</keyword>
<keyword evidence="5" id="KW-0411">Iron-sulfur</keyword>
<dbReference type="GO" id="GO:0046872">
    <property type="term" value="F:metal ion binding"/>
    <property type="evidence" value="ECO:0007669"/>
    <property type="project" value="UniProtKB-KW"/>
</dbReference>
<keyword evidence="1" id="KW-0004">4Fe-4S</keyword>
<evidence type="ECO:0000256" key="3">
    <source>
        <dbReference type="ARBA" id="ARBA00022737"/>
    </source>
</evidence>
<dbReference type="STRING" id="505317.OA57_00315"/>
<dbReference type="NCBIfam" id="TIGR00402">
    <property type="entry name" value="napF"/>
    <property type="match status" value="1"/>
</dbReference>
<evidence type="ECO:0000256" key="1">
    <source>
        <dbReference type="ARBA" id="ARBA00022485"/>
    </source>
</evidence>
<comment type="caution">
    <text evidence="7">The sequence shown here is derived from an EMBL/GenBank/DDBJ whole genome shotgun (WGS) entry which is preliminary data.</text>
</comment>
<dbReference type="InterPro" id="IPR050157">
    <property type="entry name" value="PSI_iron-sulfur_center"/>
</dbReference>
<dbReference type="InterPro" id="IPR004496">
    <property type="entry name" value="NapF"/>
</dbReference>
<feature type="domain" description="4Fe-4S ferredoxin-type" evidence="6">
    <location>
        <begin position="85"/>
        <end position="114"/>
    </location>
</feature>
<evidence type="ECO:0000256" key="4">
    <source>
        <dbReference type="ARBA" id="ARBA00023004"/>
    </source>
</evidence>
<gene>
    <name evidence="7" type="ORF">OA57_00315</name>
</gene>
<accession>A0A0A3AWU0</accession>
<dbReference type="RefSeq" id="WP_034611925.1">
    <property type="nucleotide sequence ID" value="NZ_JSUM01000001.1"/>
</dbReference>
<dbReference type="InterPro" id="IPR017896">
    <property type="entry name" value="4Fe4S_Fe-S-bd"/>
</dbReference>
<dbReference type="PANTHER" id="PTHR24960">
    <property type="entry name" value="PHOTOSYSTEM I IRON-SULFUR CENTER-RELATED"/>
    <property type="match status" value="1"/>
</dbReference>